<accession>A0AAZ3P1G4</accession>
<keyword evidence="2" id="KW-1185">Reference proteome</keyword>
<sequence length="51" mass="5833">SNLQNLSILNIILSYRISHHRAFPSLPLFTYSFLECAERGTVNSLMKHVSL</sequence>
<dbReference type="Proteomes" id="UP000694402">
    <property type="component" value="Unassembled WGS sequence"/>
</dbReference>
<evidence type="ECO:0000313" key="1">
    <source>
        <dbReference type="Ensembl" id="ENSOTSP00005110361.1"/>
    </source>
</evidence>
<reference evidence="2" key="1">
    <citation type="journal article" date="2018" name="PLoS ONE">
        <title>Chinook salmon (Oncorhynchus tshawytscha) genome and transcriptome.</title>
        <authorList>
            <person name="Christensen K.A."/>
            <person name="Leong J.S."/>
            <person name="Sakhrani D."/>
            <person name="Biagi C.A."/>
            <person name="Minkley D.R."/>
            <person name="Withler R.E."/>
            <person name="Rondeau E.B."/>
            <person name="Koop B.F."/>
            <person name="Devlin R.H."/>
        </authorList>
    </citation>
    <scope>NUCLEOTIDE SEQUENCE [LARGE SCALE GENOMIC DNA]</scope>
</reference>
<name>A0AAZ3P1G4_ONCTS</name>
<reference evidence="1" key="3">
    <citation type="submission" date="2025-09" db="UniProtKB">
        <authorList>
            <consortium name="Ensembl"/>
        </authorList>
    </citation>
    <scope>IDENTIFICATION</scope>
</reference>
<protein>
    <submittedName>
        <fullName evidence="1">Uncharacterized protein</fullName>
    </submittedName>
</protein>
<proteinExistence type="predicted"/>
<organism evidence="1 2">
    <name type="scientific">Oncorhynchus tshawytscha</name>
    <name type="common">Chinook salmon</name>
    <name type="synonym">Salmo tshawytscha</name>
    <dbReference type="NCBI Taxonomy" id="74940"/>
    <lineage>
        <taxon>Eukaryota</taxon>
        <taxon>Metazoa</taxon>
        <taxon>Chordata</taxon>
        <taxon>Craniata</taxon>
        <taxon>Vertebrata</taxon>
        <taxon>Euteleostomi</taxon>
        <taxon>Actinopterygii</taxon>
        <taxon>Neopterygii</taxon>
        <taxon>Teleostei</taxon>
        <taxon>Protacanthopterygii</taxon>
        <taxon>Salmoniformes</taxon>
        <taxon>Salmonidae</taxon>
        <taxon>Salmoninae</taxon>
        <taxon>Oncorhynchus</taxon>
    </lineage>
</organism>
<dbReference type="AlphaFoldDB" id="A0AAZ3P1G4"/>
<evidence type="ECO:0000313" key="2">
    <source>
        <dbReference type="Proteomes" id="UP000694402"/>
    </source>
</evidence>
<dbReference type="Ensembl" id="ENSOTST00005129148.1">
    <property type="protein sequence ID" value="ENSOTSP00005110361.1"/>
    <property type="gene ID" value="ENSOTSG00005064461.1"/>
</dbReference>
<reference evidence="1" key="2">
    <citation type="submission" date="2025-08" db="UniProtKB">
        <authorList>
            <consortium name="Ensembl"/>
        </authorList>
    </citation>
    <scope>IDENTIFICATION</scope>
</reference>